<gene>
    <name evidence="1" type="ORF">SAMN04489844_4108</name>
</gene>
<protein>
    <submittedName>
        <fullName evidence="1">Uncharacterized protein</fullName>
    </submittedName>
</protein>
<name>A0A1H4ZG35_9ACTN</name>
<organism evidence="1 2">
    <name type="scientific">Nocardioides exalbidus</name>
    <dbReference type="NCBI Taxonomy" id="402596"/>
    <lineage>
        <taxon>Bacteria</taxon>
        <taxon>Bacillati</taxon>
        <taxon>Actinomycetota</taxon>
        <taxon>Actinomycetes</taxon>
        <taxon>Propionibacteriales</taxon>
        <taxon>Nocardioidaceae</taxon>
        <taxon>Nocardioides</taxon>
    </lineage>
</organism>
<sequence>MPPSDDQVTYDWPEGGGAPFDAAADETRWVLVAGMRFGRTWPAGDRRDFGDWGDFEKRVPMGYKVIQLAERLAVVDRGTVVREWAGTSEAVDGPYAALDGNGSERGPDGHWISHEHDSYAGALAEARDMQDREVLVVSILQTVNWH</sequence>
<dbReference type="RefSeq" id="WP_090971590.1">
    <property type="nucleotide sequence ID" value="NZ_FNRT01000002.1"/>
</dbReference>
<evidence type="ECO:0000313" key="2">
    <source>
        <dbReference type="Proteomes" id="UP000198742"/>
    </source>
</evidence>
<dbReference type="STRING" id="402596.SAMN04489844_4108"/>
<accession>A0A1H4ZG35</accession>
<dbReference type="EMBL" id="FNRT01000002">
    <property type="protein sequence ID" value="SED29109.1"/>
    <property type="molecule type" value="Genomic_DNA"/>
</dbReference>
<dbReference type="OrthoDB" id="3618478at2"/>
<evidence type="ECO:0000313" key="1">
    <source>
        <dbReference type="EMBL" id="SED29109.1"/>
    </source>
</evidence>
<reference evidence="2" key="1">
    <citation type="submission" date="2016-10" db="EMBL/GenBank/DDBJ databases">
        <authorList>
            <person name="Varghese N."/>
            <person name="Submissions S."/>
        </authorList>
    </citation>
    <scope>NUCLEOTIDE SEQUENCE [LARGE SCALE GENOMIC DNA]</scope>
    <source>
        <strain evidence="2">DSM 22017</strain>
    </source>
</reference>
<dbReference type="Proteomes" id="UP000198742">
    <property type="component" value="Unassembled WGS sequence"/>
</dbReference>
<proteinExistence type="predicted"/>
<dbReference type="AlphaFoldDB" id="A0A1H4ZG35"/>
<keyword evidence="2" id="KW-1185">Reference proteome</keyword>